<protein>
    <recommendedName>
        <fullName evidence="4">Fimbrial assembly protein (PilN)</fullName>
    </recommendedName>
</protein>
<dbReference type="InterPro" id="IPR043129">
    <property type="entry name" value="ATPase_NBD"/>
</dbReference>
<keyword evidence="3" id="KW-1185">Reference proteome</keyword>
<dbReference type="Pfam" id="PF05137">
    <property type="entry name" value="PilN"/>
    <property type="match status" value="1"/>
</dbReference>
<evidence type="ECO:0000256" key="1">
    <source>
        <dbReference type="SAM" id="Phobius"/>
    </source>
</evidence>
<keyword evidence="1" id="KW-1133">Transmembrane helix</keyword>
<dbReference type="Gene3D" id="3.30.420.40">
    <property type="match status" value="2"/>
</dbReference>
<organism evidence="2 3">
    <name type="scientific">Orenia metallireducens</name>
    <dbReference type="NCBI Taxonomy" id="1413210"/>
    <lineage>
        <taxon>Bacteria</taxon>
        <taxon>Bacillati</taxon>
        <taxon>Bacillota</taxon>
        <taxon>Clostridia</taxon>
        <taxon>Halanaerobiales</taxon>
        <taxon>Halobacteroidaceae</taxon>
        <taxon>Orenia</taxon>
    </lineage>
</organism>
<reference evidence="3" key="1">
    <citation type="submission" date="2016-07" db="EMBL/GenBank/DDBJ databases">
        <authorList>
            <person name="Florea S."/>
            <person name="Webb J.S."/>
            <person name="Jaromczyk J."/>
            <person name="Schardl C.L."/>
        </authorList>
    </citation>
    <scope>NUCLEOTIDE SEQUENCE [LARGE SCALE GENOMIC DNA]</scope>
    <source>
        <strain evidence="3">Z6</strain>
    </source>
</reference>
<dbReference type="Proteomes" id="UP000093514">
    <property type="component" value="Unassembled WGS sequence"/>
</dbReference>
<dbReference type="RefSeq" id="WP_068716897.1">
    <property type="nucleotide sequence ID" value="NZ_LWDV01000008.1"/>
</dbReference>
<name>A0A1C0AAF0_9FIRM</name>
<accession>A0A1C0AAF0</accession>
<dbReference type="InterPro" id="IPR007813">
    <property type="entry name" value="PilN"/>
</dbReference>
<dbReference type="PANTHER" id="PTHR40278:SF1">
    <property type="entry name" value="DNA UTILIZATION PROTEIN HOFN"/>
    <property type="match status" value="1"/>
</dbReference>
<dbReference type="PANTHER" id="PTHR40278">
    <property type="entry name" value="DNA UTILIZATION PROTEIN HOFN"/>
    <property type="match status" value="1"/>
</dbReference>
<comment type="caution">
    <text evidence="2">The sequence shown here is derived from an EMBL/GenBank/DDBJ whole genome shotgun (WGS) entry which is preliminary data.</text>
</comment>
<sequence length="443" mass="51571">MKKRKLKKLTELIYSSVNNHLKGYGSKGRKLQTYVEIGDDYLKLLQIKDENLVYNQSYINPSQKISFYLAKAEYDSQDLVLVIPSSKLFIEVLELPSVSKEKLRSILKFKFLDKLPSKEEEVYFSYYIIKESNKGSKVLAFAVLKEFLNPIYYSCYEEGINISRIIPASLIYHFYHQDNLGDYDRVLYVDKGIDYYNFIFFSENDYYIRASRSVDLKEEVAKTNSYLERRYQLSKAPLVVVNGTKVDDYSDLNKENYRINDDIWFYAADALEEIKGDCLMQYFYDKKQEYIIINSIILIIIIVINLLSFGVNWKLDSDKLATLQTKIAKLSPVISQIDHIKGEYSKVNQEINDLKDNINLTYSYLPWLEELSKILPEGTKVDQIHFKDYQLNLLAGTAPSAIGVMNRLEESGYFTNLEFIGNIISEQDGERFKIVGELVNEIE</sequence>
<gene>
    <name evidence="2" type="ORF">U472_07095</name>
</gene>
<dbReference type="AlphaFoldDB" id="A0A1C0AAF0"/>
<dbReference type="OrthoDB" id="2112727at2"/>
<dbReference type="SUPFAM" id="SSF53067">
    <property type="entry name" value="Actin-like ATPase domain"/>
    <property type="match status" value="1"/>
</dbReference>
<reference evidence="2 3" key="2">
    <citation type="submission" date="2016-08" db="EMBL/GenBank/DDBJ databases">
        <title>Orenia metallireducens sp. nov. strain Z6, a Novel Metal-reducing Firmicute from the Deep Subsurface.</title>
        <authorList>
            <person name="Maxim B.I."/>
            <person name="Kenneth K."/>
            <person name="Flynn T.M."/>
            <person name="Oloughlin E.J."/>
            <person name="Locke R.A."/>
            <person name="Weber J.R."/>
            <person name="Egan S.M."/>
            <person name="Mackie R.I."/>
            <person name="Cann I.K."/>
        </authorList>
    </citation>
    <scope>NUCLEOTIDE SEQUENCE [LARGE SCALE GENOMIC DNA]</scope>
    <source>
        <strain evidence="2 3">Z6</strain>
    </source>
</reference>
<keyword evidence="1" id="KW-0472">Membrane</keyword>
<feature type="transmembrane region" description="Helical" evidence="1">
    <location>
        <begin position="290"/>
        <end position="313"/>
    </location>
</feature>
<dbReference type="Gene3D" id="3.30.1490.300">
    <property type="match status" value="1"/>
</dbReference>
<evidence type="ECO:0000313" key="3">
    <source>
        <dbReference type="Proteomes" id="UP000093514"/>
    </source>
</evidence>
<dbReference type="EMBL" id="LWDV01000008">
    <property type="protein sequence ID" value="OCL27229.1"/>
    <property type="molecule type" value="Genomic_DNA"/>
</dbReference>
<evidence type="ECO:0008006" key="4">
    <source>
        <dbReference type="Google" id="ProtNLM"/>
    </source>
</evidence>
<evidence type="ECO:0000313" key="2">
    <source>
        <dbReference type="EMBL" id="OCL27229.1"/>
    </source>
</evidence>
<proteinExistence type="predicted"/>
<keyword evidence="1" id="KW-0812">Transmembrane</keyword>
<dbReference type="InterPro" id="IPR052534">
    <property type="entry name" value="Extracell_DNA_Util/SecSys_Comp"/>
</dbReference>